<dbReference type="Pfam" id="PF07336">
    <property type="entry name" value="ABATE"/>
    <property type="match status" value="1"/>
</dbReference>
<reference evidence="2 5" key="2">
    <citation type="submission" date="2021-04" db="EMBL/GenBank/DDBJ databases">
        <title>Whole genome sequence analysis of a thiophenic sulfur metabolizing bacteria.</title>
        <authorList>
            <person name="Akhtar N."/>
            <person name="Akram J."/>
            <person name="Aslam A."/>
        </authorList>
    </citation>
    <scope>NUCLEOTIDE SEQUENCE [LARGE SCALE GENOMIC DNA]</scope>
    <source>
        <strain evidence="2 5">3OW</strain>
    </source>
</reference>
<feature type="domain" description="Zinc finger CGNR" evidence="1">
    <location>
        <begin position="139"/>
        <end position="180"/>
    </location>
</feature>
<evidence type="ECO:0000313" key="2">
    <source>
        <dbReference type="EMBL" id="MBS4100926.1"/>
    </source>
</evidence>
<dbReference type="InterPro" id="IPR010852">
    <property type="entry name" value="ABATE"/>
</dbReference>
<proteinExistence type="predicted"/>
<evidence type="ECO:0000259" key="1">
    <source>
        <dbReference type="Pfam" id="PF11706"/>
    </source>
</evidence>
<dbReference type="RefSeq" id="WP_126197451.1">
    <property type="nucleotide sequence ID" value="NZ_CP085954.1"/>
</dbReference>
<dbReference type="InterPro" id="IPR023286">
    <property type="entry name" value="ABATE_dom_sf"/>
</dbReference>
<dbReference type="AlphaFoldDB" id="A0A3P8L901"/>
<dbReference type="EMBL" id="LR131273">
    <property type="protein sequence ID" value="VDR40481.1"/>
    <property type="molecule type" value="Genomic_DNA"/>
</dbReference>
<evidence type="ECO:0000313" key="3">
    <source>
        <dbReference type="EMBL" id="VDR40481.1"/>
    </source>
</evidence>
<reference evidence="3 4" key="1">
    <citation type="submission" date="2018-12" db="EMBL/GenBank/DDBJ databases">
        <authorList>
            <consortium name="Pathogen Informatics"/>
        </authorList>
    </citation>
    <scope>NUCLEOTIDE SEQUENCE [LARGE SCALE GENOMIC DNA]</scope>
    <source>
        <strain evidence="3 4">NCTC10741</strain>
    </source>
</reference>
<dbReference type="EMBL" id="JAGXOE010000010">
    <property type="protein sequence ID" value="MBS4100926.1"/>
    <property type="molecule type" value="Genomic_DNA"/>
</dbReference>
<evidence type="ECO:0000313" key="5">
    <source>
        <dbReference type="Proteomes" id="UP000676853"/>
    </source>
</evidence>
<dbReference type="SUPFAM" id="SSF160904">
    <property type="entry name" value="Jann2411-like"/>
    <property type="match status" value="1"/>
</dbReference>
<dbReference type="Proteomes" id="UP000676853">
    <property type="component" value="Unassembled WGS sequence"/>
</dbReference>
<evidence type="ECO:0000313" key="4">
    <source>
        <dbReference type="Proteomes" id="UP000271626"/>
    </source>
</evidence>
<protein>
    <submittedName>
        <fullName evidence="2">CGNR zinc finger domain-containing protein</fullName>
    </submittedName>
    <submittedName>
        <fullName evidence="3">Conserved protein containing a Zn-ribbon-like motif, possibly RNA-binding</fullName>
    </submittedName>
</protein>
<dbReference type="PANTHER" id="PTHR35525">
    <property type="entry name" value="BLL6575 PROTEIN"/>
    <property type="match status" value="1"/>
</dbReference>
<dbReference type="InterPro" id="IPR021005">
    <property type="entry name" value="Znf_CGNR"/>
</dbReference>
<keyword evidence="5" id="KW-1185">Reference proteome</keyword>
<name>A0A3P8L901_TSUPA</name>
<accession>A0A3P8L901</accession>
<dbReference type="PANTHER" id="PTHR35525:SF3">
    <property type="entry name" value="BLL6575 PROTEIN"/>
    <property type="match status" value="1"/>
</dbReference>
<gene>
    <name evidence="2" type="ORF">KFZ73_06705</name>
    <name evidence="3" type="ORF">NCTC10741_03639</name>
</gene>
<dbReference type="Proteomes" id="UP000271626">
    <property type="component" value="Chromosome"/>
</dbReference>
<dbReference type="OrthoDB" id="123307at2"/>
<organism evidence="3 4">
    <name type="scientific">Tsukamurella paurometabola</name>
    <name type="common">Corynebacterium paurometabolum</name>
    <dbReference type="NCBI Taxonomy" id="2061"/>
    <lineage>
        <taxon>Bacteria</taxon>
        <taxon>Bacillati</taxon>
        <taxon>Actinomycetota</taxon>
        <taxon>Actinomycetes</taxon>
        <taxon>Mycobacteriales</taxon>
        <taxon>Tsukamurellaceae</taxon>
        <taxon>Tsukamurella</taxon>
    </lineage>
</organism>
<dbReference type="Gene3D" id="1.10.3300.10">
    <property type="entry name" value="Jann2411-like domain"/>
    <property type="match status" value="1"/>
</dbReference>
<sequence length="188" mass="20346">MAAFPDFRLGNVLATSFTATLTERAGDPVERIPTPQRLTDWFVAVSLPVHACTTDDLARAVALREAIHRSATAAASDEILPRRAVRLINASSARGRAAAALTPERERRWLLSQDTPVGDALGVIAADAVALLSGERAGRWALCASPTCRAAFFDTSRSRSRRWCEMNTCGNKEKKARFTAAHSASVRL</sequence>
<dbReference type="Pfam" id="PF11706">
    <property type="entry name" value="zf-CGNR"/>
    <property type="match status" value="1"/>
</dbReference>